<reference evidence="1 2" key="1">
    <citation type="submission" date="2024-01" db="EMBL/GenBank/DDBJ databases">
        <title>Genomic insights into the taxonomy and metabolism of the cyanobacterium Pannus brasiliensis CCIBt3594.</title>
        <authorList>
            <person name="Machado M."/>
            <person name="Botero N.B."/>
            <person name="Andreote A.P.D."/>
            <person name="Feitosa A.M.T."/>
            <person name="Popin R."/>
            <person name="Sivonen K."/>
            <person name="Fiore M.F."/>
        </authorList>
    </citation>
    <scope>NUCLEOTIDE SEQUENCE [LARGE SCALE GENOMIC DNA]</scope>
    <source>
        <strain evidence="1 2">CCIBt3594</strain>
    </source>
</reference>
<dbReference type="Gene3D" id="3.40.50.300">
    <property type="entry name" value="P-loop containing nucleotide triphosphate hydrolases"/>
    <property type="match status" value="1"/>
</dbReference>
<name>A0AAW9QW43_9CHRO</name>
<dbReference type="InterPro" id="IPR027417">
    <property type="entry name" value="P-loop_NTPase"/>
</dbReference>
<keyword evidence="2" id="KW-1185">Reference proteome</keyword>
<proteinExistence type="predicted"/>
<gene>
    <name evidence="1" type="ORF">V0288_07210</name>
</gene>
<dbReference type="RefSeq" id="WP_332864372.1">
    <property type="nucleotide sequence ID" value="NZ_JBAFSM010000011.1"/>
</dbReference>
<evidence type="ECO:0000313" key="2">
    <source>
        <dbReference type="Proteomes" id="UP001328733"/>
    </source>
</evidence>
<sequence>METLFAPRSNRSIEREKDPELFGRSLLEGGFAFQSYGARVGIRADRVDVLRRALDYLPPGIQELTSPEFDELYSFSCPSDHRQNYRLFCRDIEIARTGSLAELLDIFDTDLRIKIGLLSPEYLFVHAGAIGWKGRAIVIPGRSFSGKTTLVTALVKAGAIYYSDEYAVFDRQGLVHPYARELSIRKGENERVKCSVEKLGGESGVEPLPVGLVVHTKYGAGHSWNSREISPGQAVLALLENTIAARTRSSFALSTLARSVSRARAIEGERGEAEEGAAAILQQIENIFDLE</sequence>
<organism evidence="1 2">
    <name type="scientific">Pannus brasiliensis CCIBt3594</name>
    <dbReference type="NCBI Taxonomy" id="1427578"/>
    <lineage>
        <taxon>Bacteria</taxon>
        <taxon>Bacillati</taxon>
        <taxon>Cyanobacteriota</taxon>
        <taxon>Cyanophyceae</taxon>
        <taxon>Oscillatoriophycideae</taxon>
        <taxon>Chroococcales</taxon>
        <taxon>Microcystaceae</taxon>
        <taxon>Pannus</taxon>
    </lineage>
</organism>
<comment type="caution">
    <text evidence="1">The sequence shown here is derived from an EMBL/GenBank/DDBJ whole genome shotgun (WGS) entry which is preliminary data.</text>
</comment>
<dbReference type="Proteomes" id="UP001328733">
    <property type="component" value="Unassembled WGS sequence"/>
</dbReference>
<dbReference type="EMBL" id="JBAFSM010000011">
    <property type="protein sequence ID" value="MEG3436904.1"/>
    <property type="molecule type" value="Genomic_DNA"/>
</dbReference>
<accession>A0AAW9QW43</accession>
<protein>
    <submittedName>
        <fullName evidence="1">Uncharacterized protein</fullName>
    </submittedName>
</protein>
<dbReference type="AlphaFoldDB" id="A0AAW9QW43"/>
<dbReference type="SUPFAM" id="SSF53795">
    <property type="entry name" value="PEP carboxykinase-like"/>
    <property type="match status" value="1"/>
</dbReference>
<evidence type="ECO:0000313" key="1">
    <source>
        <dbReference type="EMBL" id="MEG3436904.1"/>
    </source>
</evidence>